<evidence type="ECO:0000313" key="1">
    <source>
        <dbReference type="Proteomes" id="UP000887540"/>
    </source>
</evidence>
<keyword evidence="1" id="KW-1185">Reference proteome</keyword>
<name>A0A914E0T0_9BILA</name>
<proteinExistence type="predicted"/>
<accession>A0A914E0T0</accession>
<dbReference type="GO" id="GO:0051879">
    <property type="term" value="F:Hsp90 protein binding"/>
    <property type="evidence" value="ECO:0007669"/>
    <property type="project" value="TreeGrafter"/>
</dbReference>
<organism evidence="1 2">
    <name type="scientific">Acrobeloides nanus</name>
    <dbReference type="NCBI Taxonomy" id="290746"/>
    <lineage>
        <taxon>Eukaryota</taxon>
        <taxon>Metazoa</taxon>
        <taxon>Ecdysozoa</taxon>
        <taxon>Nematoda</taxon>
        <taxon>Chromadorea</taxon>
        <taxon>Rhabditida</taxon>
        <taxon>Tylenchina</taxon>
        <taxon>Cephalobomorpha</taxon>
        <taxon>Cephaloboidea</taxon>
        <taxon>Cephalobidae</taxon>
        <taxon>Acrobeloides</taxon>
    </lineage>
</organism>
<dbReference type="PANTHER" id="PTHR21207:SF2">
    <property type="entry name" value="PARKIN COREGULATED GENE PROTEIN"/>
    <property type="match status" value="1"/>
</dbReference>
<dbReference type="PANTHER" id="PTHR21207">
    <property type="entry name" value="PARKIN COREGULATED GENE PROTEIN PARK2 COREGULATED"/>
    <property type="match status" value="1"/>
</dbReference>
<evidence type="ECO:0000313" key="2">
    <source>
        <dbReference type="WBParaSite" id="ACRNAN_scaffold495.g21538.t2"/>
    </source>
</evidence>
<dbReference type="WBParaSite" id="ACRNAN_scaffold495.g21538.t2">
    <property type="protein sequence ID" value="ACRNAN_scaffold495.g21538.t2"/>
    <property type="gene ID" value="ACRNAN_scaffold495.g21538"/>
</dbReference>
<dbReference type="Pfam" id="PF10274">
    <property type="entry name" value="ParcG"/>
    <property type="match status" value="1"/>
</dbReference>
<dbReference type="GO" id="GO:0030544">
    <property type="term" value="F:Hsp70 protein binding"/>
    <property type="evidence" value="ECO:0007669"/>
    <property type="project" value="TreeGrafter"/>
</dbReference>
<reference evidence="2" key="1">
    <citation type="submission" date="2022-11" db="UniProtKB">
        <authorList>
            <consortium name="WormBaseParasite"/>
        </authorList>
    </citation>
    <scope>IDENTIFICATION</scope>
</reference>
<dbReference type="Proteomes" id="UP000887540">
    <property type="component" value="Unplaced"/>
</dbReference>
<protein>
    <submittedName>
        <fullName evidence="2">Uncharacterized protein</fullName>
    </submittedName>
</protein>
<dbReference type="AlphaFoldDB" id="A0A914E0T0"/>
<dbReference type="InterPro" id="IPR019399">
    <property type="entry name" value="Parkin_co-regulated_protein"/>
</dbReference>
<sequence length="248" mass="28440">MMQKKICGCMCLNSLMDSEASSTFSYLHSCHIRKSTFFYNPLVFLKSRKSSNSNDRDEDSKRFITSYEDRQLPVRVIDQGKSRGIEWQIDPNTLKLNEARELLKIFASGLFIEKQPYNFIAVCGFQDLLKTNFGPQILAQTLVDIIPFVRKGLDSKSISKRTEMLSLIQQMASNGCGPLLVPFYRMLLPPLRKTSSRNRTSISTDISTTEWDRYLHAVDKTLSMLEESGGPNAYINIKYIIPCYYPTR</sequence>